<evidence type="ECO:0000256" key="3">
    <source>
        <dbReference type="ARBA" id="ARBA00022554"/>
    </source>
</evidence>
<evidence type="ECO:0000256" key="4">
    <source>
        <dbReference type="ARBA" id="ARBA00023180"/>
    </source>
</evidence>
<keyword evidence="6" id="KW-0456">Lyase</keyword>
<evidence type="ECO:0000256" key="1">
    <source>
        <dbReference type="ARBA" id="ARBA00004116"/>
    </source>
</evidence>
<evidence type="ECO:0000259" key="5">
    <source>
        <dbReference type="Pfam" id="PF03088"/>
    </source>
</evidence>
<name>A0A251TTY8_HELAN</name>
<dbReference type="Pfam" id="PF03088">
    <property type="entry name" value="Str_synth"/>
    <property type="match status" value="1"/>
</dbReference>
<dbReference type="SUPFAM" id="SSF63829">
    <property type="entry name" value="Calcium-dependent phosphotriesterase"/>
    <property type="match status" value="1"/>
</dbReference>
<dbReference type="EMBL" id="MNCJ02000324">
    <property type="protein sequence ID" value="KAF5789520.1"/>
    <property type="molecule type" value="Genomic_DNA"/>
</dbReference>
<evidence type="ECO:0000313" key="7">
    <source>
        <dbReference type="EMBL" id="OTG14042.1"/>
    </source>
</evidence>
<evidence type="ECO:0000313" key="8">
    <source>
        <dbReference type="Proteomes" id="UP000215914"/>
    </source>
</evidence>
<dbReference type="EC" id="4.3.3.2" evidence="6"/>
<reference evidence="6 8" key="1">
    <citation type="journal article" date="2017" name="Nature">
        <title>The sunflower genome provides insights into oil metabolism, flowering and Asterid evolution.</title>
        <authorList>
            <person name="Badouin H."/>
            <person name="Gouzy J."/>
            <person name="Grassa C.J."/>
            <person name="Murat F."/>
            <person name="Staton S.E."/>
            <person name="Cottret L."/>
            <person name="Lelandais-Briere C."/>
            <person name="Owens G.L."/>
            <person name="Carrere S."/>
            <person name="Mayjonade B."/>
            <person name="Legrand L."/>
            <person name="Gill N."/>
            <person name="Kane N.C."/>
            <person name="Bowers J.E."/>
            <person name="Hubner S."/>
            <person name="Bellec A."/>
            <person name="Berard A."/>
            <person name="Berges H."/>
            <person name="Blanchet N."/>
            <person name="Boniface M.C."/>
            <person name="Brunel D."/>
            <person name="Catrice O."/>
            <person name="Chaidir N."/>
            <person name="Claudel C."/>
            <person name="Donnadieu C."/>
            <person name="Faraut T."/>
            <person name="Fievet G."/>
            <person name="Helmstetter N."/>
            <person name="King M."/>
            <person name="Knapp S.J."/>
            <person name="Lai Z."/>
            <person name="Le Paslier M.C."/>
            <person name="Lippi Y."/>
            <person name="Lorenzon L."/>
            <person name="Mandel J.R."/>
            <person name="Marage G."/>
            <person name="Marchand G."/>
            <person name="Marquand E."/>
            <person name="Bret-Mestries E."/>
            <person name="Morien E."/>
            <person name="Nambeesan S."/>
            <person name="Nguyen T."/>
            <person name="Pegot-Espagnet P."/>
            <person name="Pouilly N."/>
            <person name="Raftis F."/>
            <person name="Sallet E."/>
            <person name="Schiex T."/>
            <person name="Thomas J."/>
            <person name="Vandecasteele C."/>
            <person name="Vares D."/>
            <person name="Vear F."/>
            <person name="Vautrin S."/>
            <person name="Crespi M."/>
            <person name="Mangin B."/>
            <person name="Burke J.M."/>
            <person name="Salse J."/>
            <person name="Munos S."/>
            <person name="Vincourt P."/>
            <person name="Rieseberg L.H."/>
            <person name="Langlade N.B."/>
        </authorList>
    </citation>
    <scope>NUCLEOTIDE SEQUENCE [LARGE SCALE GENOMIC DNA]</scope>
    <source>
        <strain evidence="8">cv. SF193</strain>
        <tissue evidence="6">Leaves</tissue>
    </source>
</reference>
<dbReference type="PANTHER" id="PTHR10426:SF105">
    <property type="entry name" value="STRICTOSIDINE SYNTHASE-RELATED"/>
    <property type="match status" value="1"/>
</dbReference>
<protein>
    <submittedName>
        <fullName evidence="6 7">Strictosidine synthase</fullName>
        <ecNumber evidence="6">4.3.3.2</ecNumber>
    </submittedName>
</protein>
<proteinExistence type="inferred from homology"/>
<comment type="similarity">
    <text evidence="2">Belongs to the strictosidine synthase family.</text>
</comment>
<dbReference type="Proteomes" id="UP000215914">
    <property type="component" value="Chromosome 9"/>
</dbReference>
<evidence type="ECO:0000313" key="6">
    <source>
        <dbReference type="EMBL" id="KAF5789520.1"/>
    </source>
</evidence>
<dbReference type="GO" id="GO:0016829">
    <property type="term" value="F:lyase activity"/>
    <property type="evidence" value="ECO:0007669"/>
    <property type="project" value="UniProtKB-KW"/>
</dbReference>
<dbReference type="InParanoid" id="A0A251TTY8"/>
<keyword evidence="3" id="KW-0926">Vacuole</keyword>
<dbReference type="OMA" id="SENFWLA"/>
<dbReference type="EMBL" id="CM007898">
    <property type="protein sequence ID" value="OTG14042.1"/>
    <property type="molecule type" value="Genomic_DNA"/>
</dbReference>
<keyword evidence="4" id="KW-0325">Glycoprotein</keyword>
<dbReference type="Gene3D" id="2.120.10.30">
    <property type="entry name" value="TolB, C-terminal domain"/>
    <property type="match status" value="1"/>
</dbReference>
<keyword evidence="8" id="KW-1185">Reference proteome</keyword>
<dbReference type="STRING" id="4232.A0A251TTY8"/>
<dbReference type="GO" id="GO:0005773">
    <property type="term" value="C:vacuole"/>
    <property type="evidence" value="ECO:0007669"/>
    <property type="project" value="UniProtKB-SubCell"/>
</dbReference>
<feature type="domain" description="Strictosidine synthase conserved region" evidence="5">
    <location>
        <begin position="151"/>
        <end position="235"/>
    </location>
</feature>
<accession>A0A251TTY8</accession>
<dbReference type="InterPro" id="IPR011042">
    <property type="entry name" value="6-blade_b-propeller_TolB-like"/>
</dbReference>
<dbReference type="AlphaFoldDB" id="A0A251TTY8"/>
<gene>
    <name evidence="7" type="primary">STSY</name>
    <name evidence="7" type="ORF">HannXRQ_Chr09g0244971</name>
    <name evidence="6" type="ORF">HanXRQr2_Chr09g0372221</name>
</gene>
<sequence>MATLQMQKLSLISACVAFPYIVVVSCQYDKFSKLELPQGVTGPGSAAFRGLLFTEGPFTTVTDGRILKWLGPNIGFVDFAYTSPTRTKKLCDRITDEDKGPICGRPLALSFQPITGLLYIADAYFGLLVVGPFGGLATQLAGGFKFTTGVSVDLISGNIYFTVASLTFDLRNTTQPGFKPDSTGRLLRYNPLTKRVSVLLNGLSGGGGPTVSRDGTFVLVPEFYGNRISKYWLVGPKANTAEILLNNVGNPNKVTRAGRFGEFWVALSPGVQPRMPLITPQGVRFDTNGVVLQNVSFAKQFFNRTISVVQEQNGKLYVGSRFTNFIGVYYN</sequence>
<dbReference type="GO" id="GO:0016787">
    <property type="term" value="F:hydrolase activity"/>
    <property type="evidence" value="ECO:0000318"/>
    <property type="project" value="GO_Central"/>
</dbReference>
<dbReference type="Gramene" id="mRNA:HanXRQr2_Chr09g0372221">
    <property type="protein sequence ID" value="mRNA:HanXRQr2_Chr09g0372221"/>
    <property type="gene ID" value="HanXRQr2_Chr09g0372221"/>
</dbReference>
<comment type="subcellular location">
    <subcellularLocation>
        <location evidence="1">Vacuole</location>
    </subcellularLocation>
</comment>
<reference evidence="6" key="3">
    <citation type="submission" date="2020-06" db="EMBL/GenBank/DDBJ databases">
        <title>Helianthus annuus Genome sequencing and assembly Release 2.</title>
        <authorList>
            <person name="Gouzy J."/>
            <person name="Langlade N."/>
            <person name="Munos S."/>
        </authorList>
    </citation>
    <scope>NUCLEOTIDE SEQUENCE</scope>
    <source>
        <tissue evidence="6">Leaves</tissue>
    </source>
</reference>
<dbReference type="FunCoup" id="A0A251TTY8">
    <property type="interactions" value="170"/>
</dbReference>
<dbReference type="PANTHER" id="PTHR10426">
    <property type="entry name" value="STRICTOSIDINE SYNTHASE-RELATED"/>
    <property type="match status" value="1"/>
</dbReference>
<reference evidence="7" key="2">
    <citation type="submission" date="2017-02" db="EMBL/GenBank/DDBJ databases">
        <title>Sunflower complete genome.</title>
        <authorList>
            <person name="Langlade N."/>
            <person name="Munos S."/>
        </authorList>
    </citation>
    <scope>NUCLEOTIDE SEQUENCE [LARGE SCALE GENOMIC DNA]</scope>
    <source>
        <tissue evidence="7">Leaves</tissue>
    </source>
</reference>
<evidence type="ECO:0000256" key="2">
    <source>
        <dbReference type="ARBA" id="ARBA00009191"/>
    </source>
</evidence>
<dbReference type="InterPro" id="IPR018119">
    <property type="entry name" value="Strictosidine_synth_cons-reg"/>
</dbReference>
<organism evidence="7 8">
    <name type="scientific">Helianthus annuus</name>
    <name type="common">Common sunflower</name>
    <dbReference type="NCBI Taxonomy" id="4232"/>
    <lineage>
        <taxon>Eukaryota</taxon>
        <taxon>Viridiplantae</taxon>
        <taxon>Streptophyta</taxon>
        <taxon>Embryophyta</taxon>
        <taxon>Tracheophyta</taxon>
        <taxon>Spermatophyta</taxon>
        <taxon>Magnoliopsida</taxon>
        <taxon>eudicotyledons</taxon>
        <taxon>Gunneridae</taxon>
        <taxon>Pentapetalae</taxon>
        <taxon>asterids</taxon>
        <taxon>campanulids</taxon>
        <taxon>Asterales</taxon>
        <taxon>Asteraceae</taxon>
        <taxon>Asteroideae</taxon>
        <taxon>Heliantheae alliance</taxon>
        <taxon>Heliantheae</taxon>
        <taxon>Helianthus</taxon>
    </lineage>
</organism>